<feature type="domain" description="GST N-terminal" evidence="2">
    <location>
        <begin position="1"/>
        <end position="81"/>
    </location>
</feature>
<dbReference type="SUPFAM" id="SSF52833">
    <property type="entry name" value="Thioredoxin-like"/>
    <property type="match status" value="1"/>
</dbReference>
<dbReference type="SFLD" id="SFLDG00358">
    <property type="entry name" value="Main_(cytGST)"/>
    <property type="match status" value="1"/>
</dbReference>
<dbReference type="CDD" id="cd03188">
    <property type="entry name" value="GST_C_Beta"/>
    <property type="match status" value="1"/>
</dbReference>
<dbReference type="InterPro" id="IPR036282">
    <property type="entry name" value="Glutathione-S-Trfase_C_sf"/>
</dbReference>
<dbReference type="InterPro" id="IPR040079">
    <property type="entry name" value="Glutathione_S-Trfase"/>
</dbReference>
<keyword evidence="5" id="KW-1185">Reference proteome</keyword>
<dbReference type="Gene3D" id="1.20.1050.10">
    <property type="match status" value="1"/>
</dbReference>
<name>A0A8J7M8L5_9RHOB</name>
<comment type="similarity">
    <text evidence="1">Belongs to the GST superfamily.</text>
</comment>
<dbReference type="SUPFAM" id="SSF47616">
    <property type="entry name" value="GST C-terminal domain-like"/>
    <property type="match status" value="1"/>
</dbReference>
<feature type="domain" description="GST C-terminal" evidence="3">
    <location>
        <begin position="87"/>
        <end position="204"/>
    </location>
</feature>
<reference evidence="4" key="1">
    <citation type="submission" date="2020-12" db="EMBL/GenBank/DDBJ databases">
        <title>Bacterial taxonomy.</title>
        <authorList>
            <person name="Pan X."/>
        </authorList>
    </citation>
    <scope>NUCLEOTIDE SEQUENCE</scope>
    <source>
        <strain evidence="4">M0105</strain>
    </source>
</reference>
<organism evidence="4 5">
    <name type="scientific">Thermohalobaculum xanthum</name>
    <dbReference type="NCBI Taxonomy" id="2753746"/>
    <lineage>
        <taxon>Bacteria</taxon>
        <taxon>Pseudomonadati</taxon>
        <taxon>Pseudomonadota</taxon>
        <taxon>Alphaproteobacteria</taxon>
        <taxon>Rhodobacterales</taxon>
        <taxon>Paracoccaceae</taxon>
        <taxon>Thermohalobaculum</taxon>
    </lineage>
</organism>
<dbReference type="PANTHER" id="PTHR44051">
    <property type="entry name" value="GLUTATHIONE S-TRANSFERASE-RELATED"/>
    <property type="match status" value="1"/>
</dbReference>
<dbReference type="AlphaFoldDB" id="A0A8J7M8L5"/>
<dbReference type="PANTHER" id="PTHR44051:SF8">
    <property type="entry name" value="GLUTATHIONE S-TRANSFERASE GSTA"/>
    <property type="match status" value="1"/>
</dbReference>
<evidence type="ECO:0000259" key="2">
    <source>
        <dbReference type="PROSITE" id="PS50404"/>
    </source>
</evidence>
<dbReference type="CDD" id="cd03057">
    <property type="entry name" value="GST_N_Beta"/>
    <property type="match status" value="1"/>
</dbReference>
<comment type="caution">
    <text evidence="4">The sequence shown here is derived from an EMBL/GenBank/DDBJ whole genome shotgun (WGS) entry which is preliminary data.</text>
</comment>
<proteinExistence type="inferred from homology"/>
<dbReference type="PROSITE" id="PS50405">
    <property type="entry name" value="GST_CTER"/>
    <property type="match status" value="1"/>
</dbReference>
<accession>A0A8J7M8L5</accession>
<dbReference type="InterPro" id="IPR004046">
    <property type="entry name" value="GST_C"/>
</dbReference>
<protein>
    <submittedName>
        <fullName evidence="4">Glutathione S-transferase family protein</fullName>
    </submittedName>
</protein>
<sequence>MKLYTIPGSCSLAPHIALSEAGAEFDALIVDGASKRAADGTALASLSPKAQVPVLALDTGEVITENAAILQYIADRFPGSGLAPAPGGMERVRLQEHLSFIGSELHKSFGPFFAPEPPEGRARDAAVAKVGARLDHAERLLSHGQPYLTGETFTAADAYLFVVANWSGPTGIGIGARPNLAAFLARVGERPAVRAAMRAEGLLH</sequence>
<dbReference type="Proteomes" id="UP000655420">
    <property type="component" value="Unassembled WGS sequence"/>
</dbReference>
<dbReference type="SFLD" id="SFLDS00019">
    <property type="entry name" value="Glutathione_Transferase_(cytos"/>
    <property type="match status" value="1"/>
</dbReference>
<evidence type="ECO:0000313" key="4">
    <source>
        <dbReference type="EMBL" id="MBK0399937.1"/>
    </source>
</evidence>
<dbReference type="InterPro" id="IPR004045">
    <property type="entry name" value="Glutathione_S-Trfase_N"/>
</dbReference>
<dbReference type="Pfam" id="PF00043">
    <property type="entry name" value="GST_C"/>
    <property type="match status" value="1"/>
</dbReference>
<evidence type="ECO:0000313" key="5">
    <source>
        <dbReference type="Proteomes" id="UP000655420"/>
    </source>
</evidence>
<evidence type="ECO:0000259" key="3">
    <source>
        <dbReference type="PROSITE" id="PS50405"/>
    </source>
</evidence>
<dbReference type="SFLD" id="SFLDG01150">
    <property type="entry name" value="Main.1:_Beta-like"/>
    <property type="match status" value="1"/>
</dbReference>
<dbReference type="InterPro" id="IPR036249">
    <property type="entry name" value="Thioredoxin-like_sf"/>
</dbReference>
<dbReference type="Gene3D" id="3.40.30.10">
    <property type="entry name" value="Glutaredoxin"/>
    <property type="match status" value="1"/>
</dbReference>
<evidence type="ECO:0000256" key="1">
    <source>
        <dbReference type="RuleBase" id="RU003494"/>
    </source>
</evidence>
<dbReference type="Pfam" id="PF02798">
    <property type="entry name" value="GST_N"/>
    <property type="match status" value="1"/>
</dbReference>
<dbReference type="RefSeq" id="WP_200610149.1">
    <property type="nucleotide sequence ID" value="NZ_JAEHHL010000007.1"/>
</dbReference>
<dbReference type="EMBL" id="JAEHHL010000007">
    <property type="protein sequence ID" value="MBK0399937.1"/>
    <property type="molecule type" value="Genomic_DNA"/>
</dbReference>
<dbReference type="InterPro" id="IPR010987">
    <property type="entry name" value="Glutathione-S-Trfase_C-like"/>
</dbReference>
<gene>
    <name evidence="4" type="ORF">H0I76_12115</name>
</gene>
<dbReference type="PROSITE" id="PS50404">
    <property type="entry name" value="GST_NTER"/>
    <property type="match status" value="1"/>
</dbReference>